<organism evidence="12 13">
    <name type="scientific">Drechmeria coniospora</name>
    <name type="common">Nematophagous fungus</name>
    <name type="synonym">Meria coniospora</name>
    <dbReference type="NCBI Taxonomy" id="98403"/>
    <lineage>
        <taxon>Eukaryota</taxon>
        <taxon>Fungi</taxon>
        <taxon>Dikarya</taxon>
        <taxon>Ascomycota</taxon>
        <taxon>Pezizomycotina</taxon>
        <taxon>Sordariomycetes</taxon>
        <taxon>Hypocreomycetidae</taxon>
        <taxon>Hypocreales</taxon>
        <taxon>Ophiocordycipitaceae</taxon>
        <taxon>Drechmeria</taxon>
    </lineage>
</organism>
<dbReference type="STRING" id="98403.A0A151GQX5"/>
<keyword evidence="6 10" id="KW-0378">Hydrolase</keyword>
<dbReference type="PANTHER" id="PTHR12145:SF38">
    <property type="entry name" value="MANNAN ENDO-1,6-ALPHA-MANNOSIDASE"/>
    <property type="match status" value="1"/>
</dbReference>
<evidence type="ECO:0000256" key="8">
    <source>
        <dbReference type="ARBA" id="ARBA00023180"/>
    </source>
</evidence>
<keyword evidence="5" id="KW-0732">Signal</keyword>
<evidence type="ECO:0000256" key="7">
    <source>
        <dbReference type="ARBA" id="ARBA00023136"/>
    </source>
</evidence>
<comment type="subcellular location">
    <subcellularLocation>
        <location evidence="2">Endomembrane system</location>
    </subcellularLocation>
</comment>
<evidence type="ECO:0000256" key="9">
    <source>
        <dbReference type="ARBA" id="ARBA00023295"/>
    </source>
</evidence>
<evidence type="ECO:0000256" key="2">
    <source>
        <dbReference type="ARBA" id="ARBA00004308"/>
    </source>
</evidence>
<evidence type="ECO:0000256" key="3">
    <source>
        <dbReference type="ARBA" id="ARBA00009699"/>
    </source>
</evidence>
<dbReference type="InterPro" id="IPR008928">
    <property type="entry name" value="6-hairpin_glycosidase_sf"/>
</dbReference>
<comment type="similarity">
    <text evidence="3 10">Belongs to the glycosyl hydrolase 76 family.</text>
</comment>
<evidence type="ECO:0000256" key="11">
    <source>
        <dbReference type="SAM" id="MobiDB-lite"/>
    </source>
</evidence>
<dbReference type="Proteomes" id="UP000076580">
    <property type="component" value="Chromosome 01"/>
</dbReference>
<accession>A0A151GQX5</accession>
<keyword evidence="7" id="KW-0472">Membrane</keyword>
<proteinExistence type="inferred from homology"/>
<feature type="region of interest" description="Disordered" evidence="11">
    <location>
        <begin position="448"/>
        <end position="469"/>
    </location>
</feature>
<name>A0A151GQX5_DRECN</name>
<keyword evidence="8" id="KW-0325">Glycoprotein</keyword>
<dbReference type="InterPro" id="IPR014480">
    <property type="entry name" value="Mannan-1_6-alpha_mannosidase"/>
</dbReference>
<dbReference type="EMBL" id="LAYC01000001">
    <property type="protein sequence ID" value="KYK59493.1"/>
    <property type="molecule type" value="Genomic_DNA"/>
</dbReference>
<evidence type="ECO:0000256" key="1">
    <source>
        <dbReference type="ARBA" id="ARBA00001452"/>
    </source>
</evidence>
<dbReference type="GO" id="GO:0012505">
    <property type="term" value="C:endomembrane system"/>
    <property type="evidence" value="ECO:0007669"/>
    <property type="project" value="UniProtKB-SubCell"/>
</dbReference>
<dbReference type="GO" id="GO:0008496">
    <property type="term" value="F:mannan endo-1,6-alpha-mannosidase activity"/>
    <property type="evidence" value="ECO:0007669"/>
    <property type="project" value="UniProtKB-UniRule"/>
</dbReference>
<dbReference type="Pfam" id="PF03663">
    <property type="entry name" value="Glyco_hydro_76"/>
    <property type="match status" value="1"/>
</dbReference>
<feature type="compositionally biased region" description="Low complexity" evidence="11">
    <location>
        <begin position="456"/>
        <end position="469"/>
    </location>
</feature>
<evidence type="ECO:0000256" key="10">
    <source>
        <dbReference type="PIRNR" id="PIRNR016302"/>
    </source>
</evidence>
<dbReference type="EC" id="3.2.1.101" evidence="4 10"/>
<gene>
    <name evidence="12" type="ORF">DCS_00623</name>
</gene>
<dbReference type="FunFam" id="1.50.10.20:FF:000006">
    <property type="entry name" value="Mannan endo-1,6-alpha-mannosidase"/>
    <property type="match status" value="1"/>
</dbReference>
<dbReference type="GO" id="GO:0016052">
    <property type="term" value="P:carbohydrate catabolic process"/>
    <property type="evidence" value="ECO:0007669"/>
    <property type="project" value="InterPro"/>
</dbReference>
<sequence>MHFPRSAVPAAAVLSGIIAPKDLNVNSTASVRNVAATIAHDAMFYYKGNLSAPGSVQVGDLPDPYYWWVAGALWGAMLDYYHYTRDPTYNDVVIQALLNPPNISPKFDYMPAEHAGEEGNDDLFFWGSAAMSAAERNFPQPVASAPPWLDIAVNVFNSLVSRWDYGNCGGGLRWQIYPTNPNGMNYKNSISNGGLFQLAARLARATGNETYTEWARKTWDWTASVGLIDPQTSQIYDGVDIKDACKKVNKLSFSYTTGVYLYGAAVMANHTGEDLWVNRTSRLLDGAAFFFSKQGTIRDVMFEPSCEPYDRCNFDMVTFKGYLSRFMWQTSVMLPALRERLEGYLVPSAKAAVNVCIGGTDGHQCGMKWYTGAFDGKIGLGPQMCALEAVQGLLAQYADAPLKGDDLQHVTDANWTAINTYSDMVITPQSNSSALWKNGTRLLSNSTRLRPASTLPPAQAWTPPAAAAS</sequence>
<evidence type="ECO:0000313" key="13">
    <source>
        <dbReference type="Proteomes" id="UP000076580"/>
    </source>
</evidence>
<comment type="caution">
    <text evidence="12">The sequence shown here is derived from an EMBL/GenBank/DDBJ whole genome shotgun (WGS) entry which is preliminary data.</text>
</comment>
<dbReference type="AlphaFoldDB" id="A0A151GQX5"/>
<dbReference type="Gene3D" id="1.50.10.20">
    <property type="match status" value="1"/>
</dbReference>
<dbReference type="InParanoid" id="A0A151GQX5"/>
<reference evidence="12 13" key="1">
    <citation type="journal article" date="2016" name="Sci. Rep.">
        <title>Insights into Adaptations to a Near-Obligate Nematode Endoparasitic Lifestyle from the Finished Genome of Drechmeria coniospora.</title>
        <authorList>
            <person name="Zhang L."/>
            <person name="Zhou Z."/>
            <person name="Guo Q."/>
            <person name="Fokkens L."/>
            <person name="Miskei M."/>
            <person name="Pocsi I."/>
            <person name="Zhang W."/>
            <person name="Chen M."/>
            <person name="Wang L."/>
            <person name="Sun Y."/>
            <person name="Donzelli B.G."/>
            <person name="Gibson D.M."/>
            <person name="Nelson D.R."/>
            <person name="Luo J.G."/>
            <person name="Rep M."/>
            <person name="Liu H."/>
            <person name="Yang S."/>
            <person name="Wang J."/>
            <person name="Krasnoff S.B."/>
            <person name="Xu Y."/>
            <person name="Molnar I."/>
            <person name="Lin M."/>
        </authorList>
    </citation>
    <scope>NUCLEOTIDE SEQUENCE [LARGE SCALE GENOMIC DNA]</scope>
    <source>
        <strain evidence="12 13">ARSEF 6962</strain>
    </source>
</reference>
<dbReference type="GO" id="GO:0009272">
    <property type="term" value="P:fungal-type cell wall biogenesis"/>
    <property type="evidence" value="ECO:0007669"/>
    <property type="project" value="TreeGrafter"/>
</dbReference>
<dbReference type="RefSeq" id="XP_040658845.1">
    <property type="nucleotide sequence ID" value="XM_040797962.1"/>
</dbReference>
<comment type="catalytic activity">
    <reaction evidence="1 10">
        <text>Random hydrolysis of (1-&gt;6)-alpha-D-mannosidic linkages in unbranched (1-&gt;6)-mannans.</text>
        <dbReference type="EC" id="3.2.1.101"/>
    </reaction>
</comment>
<evidence type="ECO:0000313" key="12">
    <source>
        <dbReference type="EMBL" id="KYK59493.1"/>
    </source>
</evidence>
<dbReference type="PANTHER" id="PTHR12145">
    <property type="entry name" value="MANNAN ENDO-1,6-ALPHA-MANNOSIDASE DCW1"/>
    <property type="match status" value="1"/>
</dbReference>
<keyword evidence="9 10" id="KW-0326">Glycosidase</keyword>
<evidence type="ECO:0000256" key="5">
    <source>
        <dbReference type="ARBA" id="ARBA00022729"/>
    </source>
</evidence>
<dbReference type="PIRSF" id="PIRSF016302">
    <property type="entry name" value="Man_a_manosd"/>
    <property type="match status" value="1"/>
</dbReference>
<dbReference type="SUPFAM" id="SSF48208">
    <property type="entry name" value="Six-hairpin glycosidases"/>
    <property type="match status" value="1"/>
</dbReference>
<keyword evidence="13" id="KW-1185">Reference proteome</keyword>
<protein>
    <recommendedName>
        <fullName evidence="4 10">Mannan endo-1,6-alpha-mannosidase</fullName>
        <ecNumber evidence="4 10">3.2.1.101</ecNumber>
    </recommendedName>
</protein>
<dbReference type="GeneID" id="63713266"/>
<evidence type="ECO:0000256" key="4">
    <source>
        <dbReference type="ARBA" id="ARBA00012350"/>
    </source>
</evidence>
<evidence type="ECO:0000256" key="6">
    <source>
        <dbReference type="ARBA" id="ARBA00022801"/>
    </source>
</evidence>
<dbReference type="InterPro" id="IPR005198">
    <property type="entry name" value="Glyco_hydro_76"/>
</dbReference>